<accession>A0A401TST5</accession>
<dbReference type="InterPro" id="IPR036772">
    <property type="entry name" value="SRCR-like_dom_sf"/>
</dbReference>
<dbReference type="Proteomes" id="UP000287033">
    <property type="component" value="Unassembled WGS sequence"/>
</dbReference>
<dbReference type="PROSITE" id="PS00420">
    <property type="entry name" value="SRCR_1"/>
    <property type="match status" value="1"/>
</dbReference>
<evidence type="ECO:0000256" key="9">
    <source>
        <dbReference type="PROSITE-ProRule" id="PRU00196"/>
    </source>
</evidence>
<dbReference type="SMART" id="SM00202">
    <property type="entry name" value="SR"/>
    <property type="match status" value="1"/>
</dbReference>
<keyword evidence="5" id="KW-0325">Glycoprotein</keyword>
<dbReference type="PANTHER" id="PTHR19331">
    <property type="entry name" value="SCAVENGER RECEPTOR DOMAIN-CONTAINING"/>
    <property type="match status" value="1"/>
</dbReference>
<sequence length="115" mass="12018">DAQLRLAGGTEPCSGRLELLYNGTWGTVCDSGWDALDAEVVCRQLGCGFARAAVPSGHFGEGDGPPLLDNVRCNASERALWSCPAHAISATIGAKRCRQREGAGVVCTGESLVWA</sequence>
<dbReference type="InterPro" id="IPR001190">
    <property type="entry name" value="SRCR"/>
</dbReference>
<evidence type="ECO:0000256" key="6">
    <source>
        <dbReference type="ARBA" id="ARBA00058074"/>
    </source>
</evidence>
<keyword evidence="3 9" id="KW-1015">Disulfide bond</keyword>
<gene>
    <name evidence="11" type="ORF">chiPu_0029584</name>
</gene>
<evidence type="ECO:0000256" key="3">
    <source>
        <dbReference type="ARBA" id="ARBA00023157"/>
    </source>
</evidence>
<dbReference type="GO" id="GO:0016020">
    <property type="term" value="C:membrane"/>
    <property type="evidence" value="ECO:0007669"/>
    <property type="project" value="InterPro"/>
</dbReference>
<dbReference type="AlphaFoldDB" id="A0A401TST5"/>
<keyword evidence="1" id="KW-0732">Signal</keyword>
<comment type="subunit">
    <text evidence="7">Interacts with LGALS1 and laminin.</text>
</comment>
<feature type="disulfide bond" evidence="9">
    <location>
        <begin position="73"/>
        <end position="83"/>
    </location>
</feature>
<evidence type="ECO:0000259" key="10">
    <source>
        <dbReference type="PROSITE" id="PS50287"/>
    </source>
</evidence>
<comment type="function">
    <text evidence="6">Binds to extracellular matrix proteins. Binds to pathogen-associated molecular patterns (PAMPs) present on the cell walls of Gram-positive and Gram-negative bacteria and fungi, behaving as a pattern recognition receptor (PRR). Induces bacterial and fungal aggregation and subsequent inhibition of PAMP-induced cytokine release. Does not possess intrinsic bactericidal activity. May play a role in the innate defense and homeostasis of certain epithelial surfaces.</text>
</comment>
<feature type="non-terminal residue" evidence="11">
    <location>
        <position position="1"/>
    </location>
</feature>
<evidence type="ECO:0000256" key="1">
    <source>
        <dbReference type="ARBA" id="ARBA00022729"/>
    </source>
</evidence>
<evidence type="ECO:0000256" key="4">
    <source>
        <dbReference type="ARBA" id="ARBA00023170"/>
    </source>
</evidence>
<reference evidence="11 12" key="1">
    <citation type="journal article" date="2018" name="Nat. Ecol. Evol.">
        <title>Shark genomes provide insights into elasmobranch evolution and the origin of vertebrates.</title>
        <authorList>
            <person name="Hara Y"/>
            <person name="Yamaguchi K"/>
            <person name="Onimaru K"/>
            <person name="Kadota M"/>
            <person name="Koyanagi M"/>
            <person name="Keeley SD"/>
            <person name="Tatsumi K"/>
            <person name="Tanaka K"/>
            <person name="Motone F"/>
            <person name="Kageyama Y"/>
            <person name="Nozu R"/>
            <person name="Adachi N"/>
            <person name="Nishimura O"/>
            <person name="Nakagawa R"/>
            <person name="Tanegashima C"/>
            <person name="Kiyatake I"/>
            <person name="Matsumoto R"/>
            <person name="Murakumo K"/>
            <person name="Nishida K"/>
            <person name="Terakita A"/>
            <person name="Kuratani S"/>
            <person name="Sato K"/>
            <person name="Hyodo S Kuraku.S."/>
        </authorList>
    </citation>
    <scope>NUCLEOTIDE SEQUENCE [LARGE SCALE GENOMIC DNA]</scope>
</reference>
<dbReference type="OMA" id="TCSGEMT"/>
<dbReference type="PRINTS" id="PR00258">
    <property type="entry name" value="SPERACTRCPTR"/>
</dbReference>
<evidence type="ECO:0000256" key="8">
    <source>
        <dbReference type="ARBA" id="ARBA00069168"/>
    </source>
</evidence>
<dbReference type="PROSITE" id="PS50287">
    <property type="entry name" value="SRCR_2"/>
    <property type="match status" value="1"/>
</dbReference>
<dbReference type="Gene3D" id="3.10.250.10">
    <property type="entry name" value="SRCR-like domain"/>
    <property type="match status" value="1"/>
</dbReference>
<feature type="domain" description="SRCR" evidence="10">
    <location>
        <begin position="4"/>
        <end position="108"/>
    </location>
</feature>
<keyword evidence="4" id="KW-0675">Receptor</keyword>
<dbReference type="OrthoDB" id="536948at2759"/>
<evidence type="ECO:0000256" key="2">
    <source>
        <dbReference type="ARBA" id="ARBA00022737"/>
    </source>
</evidence>
<evidence type="ECO:0000313" key="12">
    <source>
        <dbReference type="Proteomes" id="UP000287033"/>
    </source>
</evidence>
<dbReference type="Pfam" id="PF00530">
    <property type="entry name" value="SRCR"/>
    <property type="match status" value="1"/>
</dbReference>
<keyword evidence="12" id="KW-1185">Reference proteome</keyword>
<organism evidence="11 12">
    <name type="scientific">Chiloscyllium punctatum</name>
    <name type="common">Brownbanded bambooshark</name>
    <name type="synonym">Hemiscyllium punctatum</name>
    <dbReference type="NCBI Taxonomy" id="137246"/>
    <lineage>
        <taxon>Eukaryota</taxon>
        <taxon>Metazoa</taxon>
        <taxon>Chordata</taxon>
        <taxon>Craniata</taxon>
        <taxon>Vertebrata</taxon>
        <taxon>Chondrichthyes</taxon>
        <taxon>Elasmobranchii</taxon>
        <taxon>Galeomorphii</taxon>
        <taxon>Galeoidea</taxon>
        <taxon>Orectolobiformes</taxon>
        <taxon>Hemiscylliidae</taxon>
        <taxon>Chiloscyllium</taxon>
    </lineage>
</organism>
<protein>
    <recommendedName>
        <fullName evidence="8">Soluble scavenger receptor cysteine-rich domain-containing protein SSC5D</fullName>
    </recommendedName>
</protein>
<comment type="caution">
    <text evidence="11">The sequence shown here is derived from an EMBL/GenBank/DDBJ whole genome shotgun (WGS) entry which is preliminary data.</text>
</comment>
<dbReference type="SUPFAM" id="SSF56487">
    <property type="entry name" value="SRCR-like"/>
    <property type="match status" value="1"/>
</dbReference>
<proteinExistence type="predicted"/>
<evidence type="ECO:0000256" key="5">
    <source>
        <dbReference type="ARBA" id="ARBA00023180"/>
    </source>
</evidence>
<evidence type="ECO:0000256" key="7">
    <source>
        <dbReference type="ARBA" id="ARBA00064153"/>
    </source>
</evidence>
<name>A0A401TST5_CHIPU</name>
<evidence type="ECO:0000313" key="11">
    <source>
        <dbReference type="EMBL" id="GCC45706.1"/>
    </source>
</evidence>
<dbReference type="STRING" id="137246.A0A401TST5"/>
<comment type="caution">
    <text evidence="9">Lacks conserved residue(s) required for the propagation of feature annotation.</text>
</comment>
<dbReference type="FunFam" id="3.10.250.10:FF:000007">
    <property type="entry name" value="Soluble scavenger receptor cysteine-rich domain-containing protein SSC5D"/>
    <property type="match status" value="1"/>
</dbReference>
<dbReference type="EMBL" id="BEZZ01160646">
    <property type="protein sequence ID" value="GCC45706.1"/>
    <property type="molecule type" value="Genomic_DNA"/>
</dbReference>
<keyword evidence="2" id="KW-0677">Repeat</keyword>